<evidence type="ECO:0000256" key="4">
    <source>
        <dbReference type="ARBA" id="ARBA00023089"/>
    </source>
</evidence>
<accession>A0AAF0XNF1</accession>
<name>A0AAF0XNF1_DAUCS</name>
<feature type="region of interest" description="Disordered" evidence="6">
    <location>
        <begin position="161"/>
        <end position="185"/>
    </location>
</feature>
<evidence type="ECO:0000313" key="9">
    <source>
        <dbReference type="Proteomes" id="UP000077755"/>
    </source>
</evidence>
<dbReference type="AlphaFoldDB" id="A0AAF0XNF1"/>
<dbReference type="EMBL" id="CP093349">
    <property type="protein sequence ID" value="WOH09984.1"/>
    <property type="molecule type" value="Genomic_DNA"/>
</dbReference>
<evidence type="ECO:0000256" key="1">
    <source>
        <dbReference type="ARBA" id="ARBA00008956"/>
    </source>
</evidence>
<organism evidence="8 9">
    <name type="scientific">Daucus carota subsp. sativus</name>
    <name type="common">Carrot</name>
    <dbReference type="NCBI Taxonomy" id="79200"/>
    <lineage>
        <taxon>Eukaryota</taxon>
        <taxon>Viridiplantae</taxon>
        <taxon>Streptophyta</taxon>
        <taxon>Embryophyta</taxon>
        <taxon>Tracheophyta</taxon>
        <taxon>Spermatophyta</taxon>
        <taxon>Magnoliopsida</taxon>
        <taxon>eudicotyledons</taxon>
        <taxon>Gunneridae</taxon>
        <taxon>Pentapetalae</taxon>
        <taxon>asterids</taxon>
        <taxon>campanulids</taxon>
        <taxon>Apiales</taxon>
        <taxon>Apiaceae</taxon>
        <taxon>Apioideae</taxon>
        <taxon>Scandiceae</taxon>
        <taxon>Daucinae</taxon>
        <taxon>Daucus</taxon>
        <taxon>Daucus sect. Daucus</taxon>
    </lineage>
</organism>
<evidence type="ECO:0000256" key="5">
    <source>
        <dbReference type="RuleBase" id="RU364012"/>
    </source>
</evidence>
<keyword evidence="9" id="KW-1185">Reference proteome</keyword>
<keyword evidence="7" id="KW-0732">Signal</keyword>
<feature type="region of interest" description="Disordered" evidence="6">
    <location>
        <begin position="26"/>
        <end position="60"/>
    </location>
</feature>
<keyword evidence="3 5" id="KW-0221">Differentiation</keyword>
<feature type="compositionally biased region" description="Basic and acidic residues" evidence="6">
    <location>
        <begin position="487"/>
        <end position="509"/>
    </location>
</feature>
<evidence type="ECO:0000313" key="8">
    <source>
        <dbReference type="EMBL" id="WOH09984.1"/>
    </source>
</evidence>
<feature type="region of interest" description="Disordered" evidence="6">
    <location>
        <begin position="487"/>
        <end position="560"/>
    </location>
</feature>
<evidence type="ECO:0000256" key="3">
    <source>
        <dbReference type="ARBA" id="ARBA00022782"/>
    </source>
</evidence>
<dbReference type="Proteomes" id="UP000077755">
    <property type="component" value="Chromosome 7"/>
</dbReference>
<dbReference type="PANTHER" id="PTHR31791">
    <property type="entry name" value="FRIGIDA-LIKE PROTEIN 3-RELATED"/>
    <property type="match status" value="1"/>
</dbReference>
<comment type="similarity">
    <text evidence="1 5">Belongs to the Frigida family.</text>
</comment>
<keyword evidence="4 5" id="KW-0287">Flowering</keyword>
<protein>
    <recommendedName>
        <fullName evidence="5">FRIGIDA-like protein</fullName>
    </recommendedName>
</protein>
<dbReference type="InterPro" id="IPR012474">
    <property type="entry name" value="Frigida"/>
</dbReference>
<proteinExistence type="inferred from homology"/>
<feature type="chain" id="PRO_5042155970" description="FRIGIDA-like protein" evidence="7">
    <location>
        <begin position="23"/>
        <end position="726"/>
    </location>
</feature>
<keyword evidence="2 5" id="KW-0217">Developmental protein</keyword>
<dbReference type="GO" id="GO:0009908">
    <property type="term" value="P:flower development"/>
    <property type="evidence" value="ECO:0007669"/>
    <property type="project" value="UniProtKB-KW"/>
</dbReference>
<evidence type="ECO:0000256" key="2">
    <source>
        <dbReference type="ARBA" id="ARBA00022473"/>
    </source>
</evidence>
<dbReference type="GO" id="GO:0030154">
    <property type="term" value="P:cell differentiation"/>
    <property type="evidence" value="ECO:0007669"/>
    <property type="project" value="UniProtKB-KW"/>
</dbReference>
<evidence type="ECO:0000256" key="6">
    <source>
        <dbReference type="SAM" id="MobiDB-lite"/>
    </source>
</evidence>
<gene>
    <name evidence="8" type="ORF">DCAR_0729445</name>
</gene>
<evidence type="ECO:0000256" key="7">
    <source>
        <dbReference type="SAM" id="SignalP"/>
    </source>
</evidence>
<dbReference type="Pfam" id="PF07899">
    <property type="entry name" value="Frigida"/>
    <property type="match status" value="1"/>
</dbReference>
<feature type="compositionally biased region" description="Polar residues" evidence="6">
    <location>
        <begin position="526"/>
        <end position="540"/>
    </location>
</feature>
<reference evidence="8" key="2">
    <citation type="submission" date="2022-03" db="EMBL/GenBank/DDBJ databases">
        <title>Draft title - Genomic analysis of global carrot germplasm unveils the trajectory of domestication and the origin of high carotenoid orange carrot.</title>
        <authorList>
            <person name="Iorizzo M."/>
            <person name="Ellison S."/>
            <person name="Senalik D."/>
            <person name="Macko-Podgorni A."/>
            <person name="Grzebelus D."/>
            <person name="Bostan H."/>
            <person name="Rolling W."/>
            <person name="Curaba J."/>
            <person name="Simon P."/>
        </authorList>
    </citation>
    <scope>NUCLEOTIDE SEQUENCE</scope>
    <source>
        <tissue evidence="8">Leaf</tissue>
    </source>
</reference>
<dbReference type="PANTHER" id="PTHR31791:SF49">
    <property type="entry name" value="INACTIVE PROTEIN FRIGIDA"/>
    <property type="match status" value="1"/>
</dbReference>
<feature type="signal peptide" evidence="7">
    <location>
        <begin position="1"/>
        <end position="22"/>
    </location>
</feature>
<reference evidence="8" key="1">
    <citation type="journal article" date="2016" name="Nat. Genet.">
        <title>A high-quality carrot genome assembly provides new insights into carotenoid accumulation and asterid genome evolution.</title>
        <authorList>
            <person name="Iorizzo M."/>
            <person name="Ellison S."/>
            <person name="Senalik D."/>
            <person name="Zeng P."/>
            <person name="Satapoomin P."/>
            <person name="Huang J."/>
            <person name="Bowman M."/>
            <person name="Iovene M."/>
            <person name="Sanseverino W."/>
            <person name="Cavagnaro P."/>
            <person name="Yildiz M."/>
            <person name="Macko-Podgorni A."/>
            <person name="Moranska E."/>
            <person name="Grzebelus E."/>
            <person name="Grzebelus D."/>
            <person name="Ashrafi H."/>
            <person name="Zheng Z."/>
            <person name="Cheng S."/>
            <person name="Spooner D."/>
            <person name="Van Deynze A."/>
            <person name="Simon P."/>
        </authorList>
    </citation>
    <scope>NUCLEOTIDE SEQUENCE</scope>
    <source>
        <tissue evidence="8">Leaf</tissue>
    </source>
</reference>
<sequence>MTQNNIFAIIILIRIKIYNAAAKRGASPGFSSMTTDSTPPPPLTSDDHPSTTTSNPRPPDYATSISNLRSFATALSTFQRRYDELQQHLDFIQTTIHSQIPDPSIIPPFIPPTPPSPIAINLDKNPKLLSNSDVEPKIKIEADIRVATTIPDKKQAVVEVSESKPEIKLPDSGLEHKSDDKATDCGEKSDVGVIMDDTQSELLRLCSKTMCGRSLRRYIVTHISDGDRLREEVPKALKCAANPAKLVLECVGKFYLQGSRAFNKSSLMLAGRDASIITLECFLLMERDGVVIDNGVKEEAHNAAVAWRKRLRGEGGLYKACEADARGLLFLIGGYGIPKSFEVEDIKDLTRACKLQDISGALRRSRYLLARIPELIEQMLKYKREVEALNIVYTFDVKDKYPPQTILKSFLSKSDEILKRKRTEAADLSTLVIKDKKHLDDLKSLLRCWKNHKIDPSKTFPDLDINEKISSLEREITVLDKKVREDVANKKKEKEVESSKRSKTQDAKRPRFPGHDLPLQGAVGQSDDNNSVDKLTQMNYNGGLPEHYGYSASPSQRHESGVRDIHATRMLHEYSDVTMVQPRTDRVGLLHEYAASTRFGSGGGVVAADETEGGYISRVPYATSHLGMHSNVNPYTGQLFGRHMDALSNDRYASQTYAGKPLYSGYNDLHRPSPALEGFAGLPSYPKAGSSIRSSGSDLYHFADSVLESELKQKSGAPSGAQLRRG</sequence>